<evidence type="ECO:0000256" key="6">
    <source>
        <dbReference type="ARBA" id="ARBA00022989"/>
    </source>
</evidence>
<protein>
    <submittedName>
        <fullName evidence="9">Iron chelate uptake ABC transporter family permease subunit</fullName>
    </submittedName>
</protein>
<feature type="transmembrane region" description="Helical" evidence="8">
    <location>
        <begin position="317"/>
        <end position="337"/>
    </location>
</feature>
<feature type="transmembrane region" description="Helical" evidence="8">
    <location>
        <begin position="273"/>
        <end position="305"/>
    </location>
</feature>
<dbReference type="Pfam" id="PF01032">
    <property type="entry name" value="FecCD"/>
    <property type="match status" value="1"/>
</dbReference>
<dbReference type="GO" id="GO:0005886">
    <property type="term" value="C:plasma membrane"/>
    <property type="evidence" value="ECO:0007669"/>
    <property type="project" value="UniProtKB-SubCell"/>
</dbReference>
<dbReference type="GO" id="GO:0033214">
    <property type="term" value="P:siderophore-iron import into cell"/>
    <property type="evidence" value="ECO:0007669"/>
    <property type="project" value="TreeGrafter"/>
</dbReference>
<evidence type="ECO:0000256" key="3">
    <source>
        <dbReference type="ARBA" id="ARBA00022448"/>
    </source>
</evidence>
<feature type="transmembrane region" description="Helical" evidence="8">
    <location>
        <begin position="131"/>
        <end position="150"/>
    </location>
</feature>
<dbReference type="InterPro" id="IPR037294">
    <property type="entry name" value="ABC_BtuC-like"/>
</dbReference>
<evidence type="ECO:0000313" key="9">
    <source>
        <dbReference type="EMBL" id="NKX53685.1"/>
    </source>
</evidence>
<evidence type="ECO:0000256" key="7">
    <source>
        <dbReference type="ARBA" id="ARBA00023136"/>
    </source>
</evidence>
<gene>
    <name evidence="9" type="ORF">HGG74_03835</name>
</gene>
<dbReference type="GO" id="GO:0022857">
    <property type="term" value="F:transmembrane transporter activity"/>
    <property type="evidence" value="ECO:0007669"/>
    <property type="project" value="InterPro"/>
</dbReference>
<feature type="transmembrane region" description="Helical" evidence="8">
    <location>
        <begin position="92"/>
        <end position="111"/>
    </location>
</feature>
<evidence type="ECO:0000256" key="4">
    <source>
        <dbReference type="ARBA" id="ARBA00022475"/>
    </source>
</evidence>
<dbReference type="InterPro" id="IPR000522">
    <property type="entry name" value="ABC_transptr_permease_BtuC"/>
</dbReference>
<feature type="transmembrane region" description="Helical" evidence="8">
    <location>
        <begin position="182"/>
        <end position="200"/>
    </location>
</feature>
<sequence length="369" mass="39527">MRSRSAWSCRWPARRFSSSCCCAAARNAREPDVADATGLPSPAELRRRGPLRRTPSPAVVLAVLAAATLAAVVLFMTVDLRGNLGYILPLRAVKVGAMLLVAVAVGLSTLMFQTVTANRILTPSIMGFDALYLFIQTAVVFAVGGSALATAPAAGKFAVEVLLMVLCSGLLYRWLFTGGTQSLHLMLLVGIVLGTLLRGASSLLQRLMDPSEFIILQDLFFASFNQVDPVLLWVSAAVVGTVAAAAWRLRHTLDVLALGRETAVNLGVNHRRIVTWVLVMCSVLVAVSTALVGPVTFFGLLVVTLGYQLCRDYSHRWLLPAVSLLGAVALIGGQLVLEKVFGFDTALSILIEFAGGILFLFLLLKGYLK</sequence>
<evidence type="ECO:0000256" key="8">
    <source>
        <dbReference type="SAM" id="Phobius"/>
    </source>
</evidence>
<accession>A0A7X6HBX8</accession>
<evidence type="ECO:0000256" key="2">
    <source>
        <dbReference type="ARBA" id="ARBA00007935"/>
    </source>
</evidence>
<keyword evidence="10" id="KW-1185">Reference proteome</keyword>
<dbReference type="CDD" id="cd06550">
    <property type="entry name" value="TM_ABC_iron-siderophores_like"/>
    <property type="match status" value="1"/>
</dbReference>
<keyword evidence="6 8" id="KW-1133">Transmembrane helix</keyword>
<organism evidence="9 10">
    <name type="scientific">Arthrobacter mobilis</name>
    <dbReference type="NCBI Taxonomy" id="2724944"/>
    <lineage>
        <taxon>Bacteria</taxon>
        <taxon>Bacillati</taxon>
        <taxon>Actinomycetota</taxon>
        <taxon>Actinomycetes</taxon>
        <taxon>Micrococcales</taxon>
        <taxon>Micrococcaceae</taxon>
        <taxon>Arthrobacter</taxon>
    </lineage>
</organism>
<name>A0A7X6HBX8_9MICC</name>
<feature type="transmembrane region" description="Helical" evidence="8">
    <location>
        <begin position="60"/>
        <end position="80"/>
    </location>
</feature>
<keyword evidence="4" id="KW-1003">Cell membrane</keyword>
<dbReference type="AlphaFoldDB" id="A0A7X6HBX8"/>
<dbReference type="PANTHER" id="PTHR30472">
    <property type="entry name" value="FERRIC ENTEROBACTIN TRANSPORT SYSTEM PERMEASE PROTEIN"/>
    <property type="match status" value="1"/>
</dbReference>
<comment type="caution">
    <text evidence="9">The sequence shown here is derived from an EMBL/GenBank/DDBJ whole genome shotgun (WGS) entry which is preliminary data.</text>
</comment>
<comment type="subcellular location">
    <subcellularLocation>
        <location evidence="1">Cell membrane</location>
        <topology evidence="1">Multi-pass membrane protein</topology>
    </subcellularLocation>
</comment>
<evidence type="ECO:0000256" key="5">
    <source>
        <dbReference type="ARBA" id="ARBA00022692"/>
    </source>
</evidence>
<keyword evidence="3" id="KW-0813">Transport</keyword>
<comment type="similarity">
    <text evidence="2">Belongs to the binding-protein-dependent transport system permease family. FecCD subfamily.</text>
</comment>
<evidence type="ECO:0000256" key="1">
    <source>
        <dbReference type="ARBA" id="ARBA00004651"/>
    </source>
</evidence>
<dbReference type="PANTHER" id="PTHR30472:SF19">
    <property type="entry name" value="PETROBACTIN IMPORT SYSTEM PERMEASE PROTEIN YCLO"/>
    <property type="match status" value="1"/>
</dbReference>
<dbReference type="Gene3D" id="1.10.3470.10">
    <property type="entry name" value="ABC transporter involved in vitamin B12 uptake, BtuC"/>
    <property type="match status" value="1"/>
</dbReference>
<keyword evidence="5 8" id="KW-0812">Transmembrane</keyword>
<proteinExistence type="inferred from homology"/>
<keyword evidence="7 8" id="KW-0472">Membrane</keyword>
<dbReference type="EMBL" id="JAAZSQ010000002">
    <property type="protein sequence ID" value="NKX53685.1"/>
    <property type="molecule type" value="Genomic_DNA"/>
</dbReference>
<evidence type="ECO:0000313" key="10">
    <source>
        <dbReference type="Proteomes" id="UP000544090"/>
    </source>
</evidence>
<reference evidence="9 10" key="1">
    <citation type="submission" date="2020-04" db="EMBL/GenBank/DDBJ databases">
        <title>Arthrobacter sp. nov.</title>
        <authorList>
            <person name="Liu S."/>
        </authorList>
    </citation>
    <scope>NUCLEOTIDE SEQUENCE [LARGE SCALE GENOMIC DNA]</scope>
    <source>
        <strain evidence="9 10">E918</strain>
    </source>
</reference>
<feature type="transmembrane region" description="Helical" evidence="8">
    <location>
        <begin position="157"/>
        <end position="176"/>
    </location>
</feature>
<dbReference type="Proteomes" id="UP000544090">
    <property type="component" value="Unassembled WGS sequence"/>
</dbReference>
<feature type="transmembrane region" description="Helical" evidence="8">
    <location>
        <begin position="349"/>
        <end position="368"/>
    </location>
</feature>
<dbReference type="SUPFAM" id="SSF81345">
    <property type="entry name" value="ABC transporter involved in vitamin B12 uptake, BtuC"/>
    <property type="match status" value="1"/>
</dbReference>